<feature type="region of interest" description="Disordered" evidence="1">
    <location>
        <begin position="98"/>
        <end position="121"/>
    </location>
</feature>
<proteinExistence type="predicted"/>
<dbReference type="AlphaFoldDB" id="A0AAV9R523"/>
<evidence type="ECO:0000313" key="3">
    <source>
        <dbReference type="Proteomes" id="UP001311232"/>
    </source>
</evidence>
<dbReference type="Proteomes" id="UP001311232">
    <property type="component" value="Unassembled WGS sequence"/>
</dbReference>
<accession>A0AAV9R523</accession>
<sequence length="338" mass="35703">MDQVRRLEKEFKREEVIARLAPCNFSQLTMEDIGDRNPMGGERGKSNGGNPSFSSLLPRPPRGLAQGFGLALHPRLATVSLPDPDPVPGPVLEVSERSVSELPSYSIPSGPVLEGSRDKPPSLPVPALEGFGDGLPPLPVPVLEELKAELPPCPISSERSRMKPCRSCSERVEGENPNLFLFPPQGGSATDLHGLAMGPSGFCTPRQSSTVVSSLLSSTVVPGLEGSTAGFLVANILISCSEGPLHIWAGVLTSLVVGSPGPATSLWISCFFITGLRTAFSLVADCPNSGSGWVDLRAIRLNSGFRMGQPSGRLTELCFVSGPGLAQACYMSNSLEEK</sequence>
<organism evidence="2 3">
    <name type="scientific">Crenichthys baileyi</name>
    <name type="common">White River springfish</name>
    <dbReference type="NCBI Taxonomy" id="28760"/>
    <lineage>
        <taxon>Eukaryota</taxon>
        <taxon>Metazoa</taxon>
        <taxon>Chordata</taxon>
        <taxon>Craniata</taxon>
        <taxon>Vertebrata</taxon>
        <taxon>Euteleostomi</taxon>
        <taxon>Actinopterygii</taxon>
        <taxon>Neopterygii</taxon>
        <taxon>Teleostei</taxon>
        <taxon>Neoteleostei</taxon>
        <taxon>Acanthomorphata</taxon>
        <taxon>Ovalentaria</taxon>
        <taxon>Atherinomorphae</taxon>
        <taxon>Cyprinodontiformes</taxon>
        <taxon>Goodeidae</taxon>
        <taxon>Crenichthys</taxon>
    </lineage>
</organism>
<name>A0AAV9R523_9TELE</name>
<evidence type="ECO:0000313" key="2">
    <source>
        <dbReference type="EMBL" id="KAK5604393.1"/>
    </source>
</evidence>
<reference evidence="2 3" key="1">
    <citation type="submission" date="2021-06" db="EMBL/GenBank/DDBJ databases">
        <authorList>
            <person name="Palmer J.M."/>
        </authorList>
    </citation>
    <scope>NUCLEOTIDE SEQUENCE [LARGE SCALE GENOMIC DNA]</scope>
    <source>
        <strain evidence="2 3">MEX-2019</strain>
        <tissue evidence="2">Muscle</tissue>
    </source>
</reference>
<dbReference type="EMBL" id="JAHHUM010002348">
    <property type="protein sequence ID" value="KAK5604393.1"/>
    <property type="molecule type" value="Genomic_DNA"/>
</dbReference>
<comment type="caution">
    <text evidence="2">The sequence shown here is derived from an EMBL/GenBank/DDBJ whole genome shotgun (WGS) entry which is preliminary data.</text>
</comment>
<evidence type="ECO:0000256" key="1">
    <source>
        <dbReference type="SAM" id="MobiDB-lite"/>
    </source>
</evidence>
<gene>
    <name evidence="2" type="ORF">CRENBAI_018153</name>
</gene>
<feature type="region of interest" description="Disordered" evidence="1">
    <location>
        <begin position="27"/>
        <end position="61"/>
    </location>
</feature>
<protein>
    <submittedName>
        <fullName evidence="2">Uncharacterized protein</fullName>
    </submittedName>
</protein>
<keyword evidence="3" id="KW-1185">Reference proteome</keyword>